<dbReference type="STRING" id="1184609.KILIM_004_00440"/>
<dbReference type="InterPro" id="IPR008407">
    <property type="entry name" value="Brnchd-chn_aa_trnsp_AzlD"/>
</dbReference>
<keyword evidence="3" id="KW-1185">Reference proteome</keyword>
<feature type="transmembrane region" description="Helical" evidence="1">
    <location>
        <begin position="71"/>
        <end position="104"/>
    </location>
</feature>
<dbReference type="Proteomes" id="UP000008366">
    <property type="component" value="Unassembled WGS sequence"/>
</dbReference>
<proteinExistence type="predicted"/>
<keyword evidence="1" id="KW-0812">Transmembrane</keyword>
<evidence type="ECO:0000313" key="2">
    <source>
        <dbReference type="EMBL" id="GAB94255.1"/>
    </source>
</evidence>
<keyword evidence="1" id="KW-1133">Transmembrane helix</keyword>
<organism evidence="2 3">
    <name type="scientific">Kineosphaera limosa NBRC 100340</name>
    <dbReference type="NCBI Taxonomy" id="1184609"/>
    <lineage>
        <taxon>Bacteria</taxon>
        <taxon>Bacillati</taxon>
        <taxon>Actinomycetota</taxon>
        <taxon>Actinomycetes</taxon>
        <taxon>Micrococcales</taxon>
        <taxon>Dermatophilaceae</taxon>
        <taxon>Kineosphaera</taxon>
    </lineage>
</organism>
<evidence type="ECO:0008006" key="4">
    <source>
        <dbReference type="Google" id="ProtNLM"/>
    </source>
</evidence>
<comment type="caution">
    <text evidence="2">The sequence shown here is derived from an EMBL/GenBank/DDBJ whole genome shotgun (WGS) entry which is preliminary data.</text>
</comment>
<feature type="transmembrane region" description="Helical" evidence="1">
    <location>
        <begin position="6"/>
        <end position="25"/>
    </location>
</feature>
<name>K6W516_9MICO</name>
<dbReference type="Pfam" id="PF05437">
    <property type="entry name" value="AzlD"/>
    <property type="match status" value="1"/>
</dbReference>
<gene>
    <name evidence="2" type="ORF">KILIM_004_00440</name>
</gene>
<accession>K6W516</accession>
<dbReference type="OrthoDB" id="3733498at2"/>
<dbReference type="EMBL" id="BAHD01000004">
    <property type="protein sequence ID" value="GAB94255.1"/>
    <property type="molecule type" value="Genomic_DNA"/>
</dbReference>
<protein>
    <recommendedName>
        <fullName evidence="4">Branched-chain amino acid transporter AzlD</fullName>
    </recommendedName>
</protein>
<dbReference type="eggNOG" id="ENOG503137B">
    <property type="taxonomic scope" value="Bacteria"/>
</dbReference>
<sequence length="107" mass="10982">MSLWPTVLIACGLAYVLKFAGYIVPHRVLEAPRVRRVTALLPVALLAALVGVQTFVGSGDDGSSLVLDSRAIAVAVAIGALLLRAPFILVVIIGAATAAGLRLLGLP</sequence>
<dbReference type="RefSeq" id="WP_006590788.1">
    <property type="nucleotide sequence ID" value="NZ_BAHD01000004.1"/>
</dbReference>
<reference evidence="2 3" key="1">
    <citation type="submission" date="2012-08" db="EMBL/GenBank/DDBJ databases">
        <title>Whole genome shotgun sequence of Kineosphaera limosa NBRC 100340.</title>
        <authorList>
            <person name="Yoshida I."/>
            <person name="Isaki S."/>
            <person name="Hosoyama A."/>
            <person name="Tsuchikane K."/>
            <person name="Katsumata H."/>
            <person name="Ando Y."/>
            <person name="Ohji S."/>
            <person name="Hamada M."/>
            <person name="Tamura T."/>
            <person name="Yamazoe A."/>
            <person name="Yamazaki S."/>
            <person name="Fujita N."/>
        </authorList>
    </citation>
    <scope>NUCLEOTIDE SEQUENCE [LARGE SCALE GENOMIC DNA]</scope>
    <source>
        <strain evidence="2 3">NBRC 100340</strain>
    </source>
</reference>
<feature type="transmembrane region" description="Helical" evidence="1">
    <location>
        <begin position="37"/>
        <end position="56"/>
    </location>
</feature>
<evidence type="ECO:0000313" key="3">
    <source>
        <dbReference type="Proteomes" id="UP000008366"/>
    </source>
</evidence>
<evidence type="ECO:0000256" key="1">
    <source>
        <dbReference type="SAM" id="Phobius"/>
    </source>
</evidence>
<keyword evidence="1" id="KW-0472">Membrane</keyword>
<dbReference type="AlphaFoldDB" id="K6W516"/>